<dbReference type="Proteomes" id="UP001501020">
    <property type="component" value="Unassembled WGS sequence"/>
</dbReference>
<evidence type="ECO:0000259" key="2">
    <source>
        <dbReference type="Pfam" id="PF13649"/>
    </source>
</evidence>
<sequence>MDSGTDANEGPGEDAAGRNTPGTSRRDAAGAGGRDAAGAGGAGVPAGLDGHPDRLRWNAKYESAPEPSFAPHPLAVRALEATPGGALPDGPVLDLACGTSGSALLAARAGRRVTAVDVSEVALGRLGAEARRRGLDGLITLVHEDLGAWRPGSDRYALVLCTGFWDRAVFGRAVATVAPGGLLAWEALTARARHGHDTLPADWCVVEGEPASLLDGAFTVLEQDDLPGGRKRRLLARAPAAVS</sequence>
<dbReference type="Gene3D" id="3.40.50.150">
    <property type="entry name" value="Vaccinia Virus protein VP39"/>
    <property type="match status" value="1"/>
</dbReference>
<dbReference type="CDD" id="cd02440">
    <property type="entry name" value="AdoMet_MTases"/>
    <property type="match status" value="1"/>
</dbReference>
<gene>
    <name evidence="3" type="ORF">GCM10009727_10350</name>
</gene>
<evidence type="ECO:0000256" key="1">
    <source>
        <dbReference type="SAM" id="MobiDB-lite"/>
    </source>
</evidence>
<proteinExistence type="predicted"/>
<dbReference type="SUPFAM" id="SSF53335">
    <property type="entry name" value="S-adenosyl-L-methionine-dependent methyltransferases"/>
    <property type="match status" value="1"/>
</dbReference>
<comment type="caution">
    <text evidence="3">The sequence shown here is derived from an EMBL/GenBank/DDBJ whole genome shotgun (WGS) entry which is preliminary data.</text>
</comment>
<name>A0ABN2Y8K5_9ACTN</name>
<organism evidence="3 4">
    <name type="scientific">Actinomadura napierensis</name>
    <dbReference type="NCBI Taxonomy" id="267854"/>
    <lineage>
        <taxon>Bacteria</taxon>
        <taxon>Bacillati</taxon>
        <taxon>Actinomycetota</taxon>
        <taxon>Actinomycetes</taxon>
        <taxon>Streptosporangiales</taxon>
        <taxon>Thermomonosporaceae</taxon>
        <taxon>Actinomadura</taxon>
    </lineage>
</organism>
<evidence type="ECO:0000313" key="3">
    <source>
        <dbReference type="EMBL" id="GAA2123589.1"/>
    </source>
</evidence>
<dbReference type="EMBL" id="BAAAMR010000005">
    <property type="protein sequence ID" value="GAA2123589.1"/>
    <property type="molecule type" value="Genomic_DNA"/>
</dbReference>
<dbReference type="Pfam" id="PF13649">
    <property type="entry name" value="Methyltransf_25"/>
    <property type="match status" value="1"/>
</dbReference>
<dbReference type="InterPro" id="IPR029063">
    <property type="entry name" value="SAM-dependent_MTases_sf"/>
</dbReference>
<dbReference type="InterPro" id="IPR041698">
    <property type="entry name" value="Methyltransf_25"/>
</dbReference>
<dbReference type="RefSeq" id="WP_344261999.1">
    <property type="nucleotide sequence ID" value="NZ_BAAAMR010000005.1"/>
</dbReference>
<keyword evidence="4" id="KW-1185">Reference proteome</keyword>
<feature type="region of interest" description="Disordered" evidence="1">
    <location>
        <begin position="1"/>
        <end position="51"/>
    </location>
</feature>
<accession>A0ABN2Y8K5</accession>
<feature type="compositionally biased region" description="Gly residues" evidence="1">
    <location>
        <begin position="30"/>
        <end position="44"/>
    </location>
</feature>
<feature type="domain" description="Methyltransferase" evidence="2">
    <location>
        <begin position="92"/>
        <end position="181"/>
    </location>
</feature>
<protein>
    <recommendedName>
        <fullName evidence="2">Methyltransferase domain-containing protein</fullName>
    </recommendedName>
</protein>
<evidence type="ECO:0000313" key="4">
    <source>
        <dbReference type="Proteomes" id="UP001501020"/>
    </source>
</evidence>
<reference evidence="3 4" key="1">
    <citation type="journal article" date="2019" name="Int. J. Syst. Evol. Microbiol.">
        <title>The Global Catalogue of Microorganisms (GCM) 10K type strain sequencing project: providing services to taxonomists for standard genome sequencing and annotation.</title>
        <authorList>
            <consortium name="The Broad Institute Genomics Platform"/>
            <consortium name="The Broad Institute Genome Sequencing Center for Infectious Disease"/>
            <person name="Wu L."/>
            <person name="Ma J."/>
        </authorList>
    </citation>
    <scope>NUCLEOTIDE SEQUENCE [LARGE SCALE GENOMIC DNA]</scope>
    <source>
        <strain evidence="3 4">JCM 13850</strain>
    </source>
</reference>